<accession>A0A9W4WTJ5</accession>
<keyword evidence="3" id="KW-1185">Reference proteome</keyword>
<reference evidence="2" key="1">
    <citation type="submission" date="2022-08" db="EMBL/GenBank/DDBJ databases">
        <authorList>
            <person name="Kallberg Y."/>
            <person name="Tangrot J."/>
            <person name="Rosling A."/>
        </authorList>
    </citation>
    <scope>NUCLEOTIDE SEQUENCE</scope>
    <source>
        <strain evidence="2">Wild A</strain>
    </source>
</reference>
<proteinExistence type="predicted"/>
<feature type="region of interest" description="Disordered" evidence="1">
    <location>
        <begin position="30"/>
        <end position="57"/>
    </location>
</feature>
<protein>
    <submittedName>
        <fullName evidence="2">8270_t:CDS:1</fullName>
    </submittedName>
</protein>
<evidence type="ECO:0000313" key="3">
    <source>
        <dbReference type="Proteomes" id="UP001153678"/>
    </source>
</evidence>
<evidence type="ECO:0000256" key="1">
    <source>
        <dbReference type="SAM" id="MobiDB-lite"/>
    </source>
</evidence>
<name>A0A9W4WTJ5_9GLOM</name>
<gene>
    <name evidence="2" type="ORF">FWILDA_LOCUS12303</name>
</gene>
<dbReference type="EMBL" id="CAMKVN010003905">
    <property type="protein sequence ID" value="CAI2185889.1"/>
    <property type="molecule type" value="Genomic_DNA"/>
</dbReference>
<dbReference type="Proteomes" id="UP001153678">
    <property type="component" value="Unassembled WGS sequence"/>
</dbReference>
<comment type="caution">
    <text evidence="2">The sequence shown here is derived from an EMBL/GenBank/DDBJ whole genome shotgun (WGS) entry which is preliminary data.</text>
</comment>
<sequence>MLCDFLIHIEVGYLILRILVECDAEKRIDSSSSSSKKRKSEGESSDDDNTGRSNRQPDNLGKQEIYIIILIEVDVLAWFNGLMEGGVIRRHKISYLGELMHDNDDVEDCSLVAKYSHTFWRSSRKNTNPARQRPAFGLRTHTGSAAALRQYFVVFFRIHDFFTS</sequence>
<evidence type="ECO:0000313" key="2">
    <source>
        <dbReference type="EMBL" id="CAI2185889.1"/>
    </source>
</evidence>
<dbReference type="AlphaFoldDB" id="A0A9W4WTJ5"/>
<organism evidence="2 3">
    <name type="scientific">Funneliformis geosporum</name>
    <dbReference type="NCBI Taxonomy" id="1117311"/>
    <lineage>
        <taxon>Eukaryota</taxon>
        <taxon>Fungi</taxon>
        <taxon>Fungi incertae sedis</taxon>
        <taxon>Mucoromycota</taxon>
        <taxon>Glomeromycotina</taxon>
        <taxon>Glomeromycetes</taxon>
        <taxon>Glomerales</taxon>
        <taxon>Glomeraceae</taxon>
        <taxon>Funneliformis</taxon>
    </lineage>
</organism>